<feature type="transmembrane region" description="Helical" evidence="1">
    <location>
        <begin position="28"/>
        <end position="47"/>
    </location>
</feature>
<feature type="transmembrane region" description="Helical" evidence="1">
    <location>
        <begin position="487"/>
        <end position="506"/>
    </location>
</feature>
<protein>
    <recommendedName>
        <fullName evidence="2">Cas1p 10 TM acyl transferase domain-containing protein</fullName>
    </recommendedName>
</protein>
<feature type="domain" description="Cas1p 10 TM acyl transferase" evidence="2">
    <location>
        <begin position="351"/>
        <end position="732"/>
    </location>
</feature>
<keyword evidence="4" id="KW-1185">Reference proteome</keyword>
<keyword evidence="1" id="KW-1133">Transmembrane helix</keyword>
<feature type="transmembrane region" description="Helical" evidence="1">
    <location>
        <begin position="351"/>
        <end position="371"/>
    </location>
</feature>
<dbReference type="Proteomes" id="UP000007879">
    <property type="component" value="Unassembled WGS sequence"/>
</dbReference>
<keyword evidence="1" id="KW-0812">Transmembrane</keyword>
<feature type="transmembrane region" description="Helical" evidence="1">
    <location>
        <begin position="706"/>
        <end position="725"/>
    </location>
</feature>
<name>A0AAN0JUN7_AMPQE</name>
<dbReference type="RefSeq" id="XP_019860607.1">
    <property type="nucleotide sequence ID" value="XM_020005048.1"/>
</dbReference>
<proteinExistence type="predicted"/>
<feature type="transmembrane region" description="Helical" evidence="1">
    <location>
        <begin position="383"/>
        <end position="403"/>
    </location>
</feature>
<keyword evidence="1" id="KW-0472">Membrane</keyword>
<feature type="transmembrane region" description="Helical" evidence="1">
    <location>
        <begin position="673"/>
        <end position="694"/>
    </location>
</feature>
<feature type="transmembrane region" description="Helical" evidence="1">
    <location>
        <begin position="578"/>
        <end position="598"/>
    </location>
</feature>
<evidence type="ECO:0000313" key="4">
    <source>
        <dbReference type="Proteomes" id="UP000007879"/>
    </source>
</evidence>
<feature type="transmembrane region" description="Helical" evidence="1">
    <location>
        <begin position="512"/>
        <end position="532"/>
    </location>
</feature>
<evidence type="ECO:0000313" key="3">
    <source>
        <dbReference type="EnsemblMetazoa" id="XP_019860607.1"/>
    </source>
</evidence>
<dbReference type="GeneID" id="109588945"/>
<feature type="transmembrane region" description="Helical" evidence="1">
    <location>
        <begin position="544"/>
        <end position="566"/>
    </location>
</feature>
<sequence length="754" mass="86396">MYILYKWVGLAAKKEKMASSEESKWRAISLKATGTLSIIIIITAIFIKPPKALDTCNSVINYGQWVGEQWYPYQCLLSRYHVTRVLDNCVNFEGTTSHNVLFIGEKSLLKYFKIIGDEISNNEIPDLTKEIQKNIPLTVNVEEKQFNSDYLWIERLDQSIIDYYENNIQKLSSRFMPTLIVHQHFQYINKKDELGGASNSCNELVSTLIASQIKVLNKAKENGAQLPTIIMLLYDQEILSEDDRKCQSFLIDRYNEAITSHEEFTESVVLFKLDKSRKDDQGIELIVHFICKDSQYGNCCISSDTSYYSSVIAPALVVLIALYCGLVFVRATGTLIPLEPYFEGALINLDYCYYVINLIGTIFISLFYAVATDRIGYFVIASPWQSFLLFFLISIAIVCLGFMKRETVPKQSPGGAVDWLPREQIIELRGVSVLVMMSLEYSYISESGVGSWVWLCMVGLISFGTAYDSFNYYFNNNDYSIKKLIKVFYRCVNLVIWFCIFLHSSITLYTVPFVISQSILVVYFIMAVPPRIGGSSNNINKIVFILKLVFNLIILLIISAVEFHVIGDFATLSPNRQLWMISLIVKILSVLGVSIAFYNKTNNSSTTTSSSRQPVKALISISSFIIYLIFLSQARVTWYSQLLHLFLVSFMVLGYLILRNFNDKLKSSYSFVYKYVGSMSIELYVLFQHIMLSYNDKGLVYLFPSYYSLNLLATLLILVFLSLRFHTYSFEINNSEFYLPEEEEEEGDEEEARD</sequence>
<feature type="transmembrane region" description="Helical" evidence="1">
    <location>
        <begin position="449"/>
        <end position="467"/>
    </location>
</feature>
<dbReference type="KEGG" id="aqu:109588945"/>
<feature type="transmembrane region" description="Helical" evidence="1">
    <location>
        <begin position="642"/>
        <end position="661"/>
    </location>
</feature>
<evidence type="ECO:0000259" key="2">
    <source>
        <dbReference type="Pfam" id="PF07779"/>
    </source>
</evidence>
<organism evidence="3 4">
    <name type="scientific">Amphimedon queenslandica</name>
    <name type="common">Sponge</name>
    <dbReference type="NCBI Taxonomy" id="400682"/>
    <lineage>
        <taxon>Eukaryota</taxon>
        <taxon>Metazoa</taxon>
        <taxon>Porifera</taxon>
        <taxon>Demospongiae</taxon>
        <taxon>Heteroscleromorpha</taxon>
        <taxon>Haplosclerida</taxon>
        <taxon>Niphatidae</taxon>
        <taxon>Amphimedon</taxon>
    </lineage>
</organism>
<accession>A0AAN0JUN7</accession>
<dbReference type="EnsemblMetazoa" id="XM_020005048.1">
    <property type="protein sequence ID" value="XP_019860607.1"/>
    <property type="gene ID" value="LOC109588945"/>
</dbReference>
<reference evidence="3" key="2">
    <citation type="submission" date="2024-06" db="UniProtKB">
        <authorList>
            <consortium name="EnsemblMetazoa"/>
        </authorList>
    </citation>
    <scope>IDENTIFICATION</scope>
</reference>
<dbReference type="AlphaFoldDB" id="A0AAN0JUN7"/>
<reference evidence="4" key="1">
    <citation type="journal article" date="2010" name="Nature">
        <title>The Amphimedon queenslandica genome and the evolution of animal complexity.</title>
        <authorList>
            <person name="Srivastava M."/>
            <person name="Simakov O."/>
            <person name="Chapman J."/>
            <person name="Fahey B."/>
            <person name="Gauthier M.E."/>
            <person name="Mitros T."/>
            <person name="Richards G.S."/>
            <person name="Conaco C."/>
            <person name="Dacre M."/>
            <person name="Hellsten U."/>
            <person name="Larroux C."/>
            <person name="Putnam N.H."/>
            <person name="Stanke M."/>
            <person name="Adamska M."/>
            <person name="Darling A."/>
            <person name="Degnan S.M."/>
            <person name="Oakley T.H."/>
            <person name="Plachetzki D.C."/>
            <person name="Zhai Y."/>
            <person name="Adamski M."/>
            <person name="Calcino A."/>
            <person name="Cummins S.F."/>
            <person name="Goodstein D.M."/>
            <person name="Harris C."/>
            <person name="Jackson D.J."/>
            <person name="Leys S.P."/>
            <person name="Shu S."/>
            <person name="Woodcroft B.J."/>
            <person name="Vervoort M."/>
            <person name="Kosik K.S."/>
            <person name="Manning G."/>
            <person name="Degnan B.M."/>
            <person name="Rokhsar D.S."/>
        </authorList>
    </citation>
    <scope>NUCLEOTIDE SEQUENCE [LARGE SCALE GENOMIC DNA]</scope>
</reference>
<dbReference type="InterPro" id="IPR012419">
    <property type="entry name" value="Cas1_AcylTrans_dom"/>
</dbReference>
<feature type="transmembrane region" description="Helical" evidence="1">
    <location>
        <begin position="307"/>
        <end position="330"/>
    </location>
</feature>
<feature type="transmembrane region" description="Helical" evidence="1">
    <location>
        <begin position="618"/>
        <end position="636"/>
    </location>
</feature>
<dbReference type="Pfam" id="PF07779">
    <property type="entry name" value="Cas1_AcylT"/>
    <property type="match status" value="1"/>
</dbReference>
<evidence type="ECO:0000256" key="1">
    <source>
        <dbReference type="SAM" id="Phobius"/>
    </source>
</evidence>